<feature type="compositionally biased region" description="Polar residues" evidence="1">
    <location>
        <begin position="248"/>
        <end position="262"/>
    </location>
</feature>
<dbReference type="Proteomes" id="UP000799537">
    <property type="component" value="Unassembled WGS sequence"/>
</dbReference>
<evidence type="ECO:0000313" key="2">
    <source>
        <dbReference type="EMBL" id="KAF2165840.1"/>
    </source>
</evidence>
<dbReference type="GO" id="GO:0007030">
    <property type="term" value="P:Golgi organization"/>
    <property type="evidence" value="ECO:0007669"/>
    <property type="project" value="TreeGrafter"/>
</dbReference>
<name>A0A6A6CI29_ZASCE</name>
<dbReference type="GO" id="GO:0005794">
    <property type="term" value="C:Golgi apparatus"/>
    <property type="evidence" value="ECO:0007669"/>
    <property type="project" value="TreeGrafter"/>
</dbReference>
<dbReference type="GO" id="GO:0009306">
    <property type="term" value="P:protein secretion"/>
    <property type="evidence" value="ECO:0007669"/>
    <property type="project" value="TreeGrafter"/>
</dbReference>
<evidence type="ECO:0008006" key="4">
    <source>
        <dbReference type="Google" id="ProtNLM"/>
    </source>
</evidence>
<dbReference type="AlphaFoldDB" id="A0A6A6CI29"/>
<dbReference type="PANTHER" id="PTHR17985">
    <property type="entry name" value="SER/THR-RICH PROTEIN T10 IN DGCR REGION"/>
    <property type="match status" value="1"/>
</dbReference>
<dbReference type="EMBL" id="ML993599">
    <property type="protein sequence ID" value="KAF2165840.1"/>
    <property type="molecule type" value="Genomic_DNA"/>
</dbReference>
<dbReference type="InterPro" id="IPR008551">
    <property type="entry name" value="TANGO2"/>
</dbReference>
<evidence type="ECO:0000313" key="3">
    <source>
        <dbReference type="Proteomes" id="UP000799537"/>
    </source>
</evidence>
<sequence>MCISVFSTAHPEYPFILISNRDEFINRPTLRADWWDTPNDHVLGGRDTKRKERGTWLAMTKQGRITILTNFREKGDTHVDMSKSRGGMPNAFLTVAPESEESDEEFVQRLLSYGIHDVGGFTMIFGKLQSPGQHPQMPGLALVSNRTESTKNLKRIATTVGETHAVSNSHFGDNTWPKVVHGEKLLKEAISSSITFGYNQNTFIEHLFDVLSEDALPTRKKDESWDDYVYYMRTSIMIPPAKGAAGQEISSSEGTSTPTPDQLSLGKEAYGTTKQTVILVNTRGEVTFVERTLFEDGKAVDEKDGDRKIQFPIEPW</sequence>
<gene>
    <name evidence="2" type="ORF">M409DRAFT_67160</name>
</gene>
<reference evidence="2" key="1">
    <citation type="journal article" date="2020" name="Stud. Mycol.">
        <title>101 Dothideomycetes genomes: a test case for predicting lifestyles and emergence of pathogens.</title>
        <authorList>
            <person name="Haridas S."/>
            <person name="Albert R."/>
            <person name="Binder M."/>
            <person name="Bloem J."/>
            <person name="Labutti K."/>
            <person name="Salamov A."/>
            <person name="Andreopoulos B."/>
            <person name="Baker S."/>
            <person name="Barry K."/>
            <person name="Bills G."/>
            <person name="Bluhm B."/>
            <person name="Cannon C."/>
            <person name="Castanera R."/>
            <person name="Culley D."/>
            <person name="Daum C."/>
            <person name="Ezra D."/>
            <person name="Gonzalez J."/>
            <person name="Henrissat B."/>
            <person name="Kuo A."/>
            <person name="Liang C."/>
            <person name="Lipzen A."/>
            <person name="Lutzoni F."/>
            <person name="Magnuson J."/>
            <person name="Mondo S."/>
            <person name="Nolan M."/>
            <person name="Ohm R."/>
            <person name="Pangilinan J."/>
            <person name="Park H.-J."/>
            <person name="Ramirez L."/>
            <person name="Alfaro M."/>
            <person name="Sun H."/>
            <person name="Tritt A."/>
            <person name="Yoshinaga Y."/>
            <person name="Zwiers L.-H."/>
            <person name="Turgeon B."/>
            <person name="Goodwin S."/>
            <person name="Spatafora J."/>
            <person name="Crous P."/>
            <person name="Grigoriev I."/>
        </authorList>
    </citation>
    <scope>NUCLEOTIDE SEQUENCE</scope>
    <source>
        <strain evidence="2">ATCC 36951</strain>
    </source>
</reference>
<dbReference type="Pfam" id="PF05742">
    <property type="entry name" value="TANGO2"/>
    <property type="match status" value="1"/>
</dbReference>
<proteinExistence type="predicted"/>
<evidence type="ECO:0000256" key="1">
    <source>
        <dbReference type="SAM" id="MobiDB-lite"/>
    </source>
</evidence>
<organism evidence="2 3">
    <name type="scientific">Zasmidium cellare ATCC 36951</name>
    <dbReference type="NCBI Taxonomy" id="1080233"/>
    <lineage>
        <taxon>Eukaryota</taxon>
        <taxon>Fungi</taxon>
        <taxon>Dikarya</taxon>
        <taxon>Ascomycota</taxon>
        <taxon>Pezizomycotina</taxon>
        <taxon>Dothideomycetes</taxon>
        <taxon>Dothideomycetidae</taxon>
        <taxon>Mycosphaerellales</taxon>
        <taxon>Mycosphaerellaceae</taxon>
        <taxon>Zasmidium</taxon>
    </lineage>
</organism>
<dbReference type="PANTHER" id="PTHR17985:SF8">
    <property type="entry name" value="TRANSPORT AND GOLGI ORGANIZATION PROTEIN 2 HOMOLOG"/>
    <property type="match status" value="1"/>
</dbReference>
<dbReference type="GeneID" id="54570557"/>
<protein>
    <recommendedName>
        <fullName evidence="4">DUF833-domain-containing protein</fullName>
    </recommendedName>
</protein>
<feature type="region of interest" description="Disordered" evidence="1">
    <location>
        <begin position="243"/>
        <end position="267"/>
    </location>
</feature>
<dbReference type="RefSeq" id="XP_033666729.1">
    <property type="nucleotide sequence ID" value="XM_033817285.1"/>
</dbReference>
<accession>A0A6A6CI29</accession>
<dbReference type="OrthoDB" id="191601at2759"/>
<keyword evidence="3" id="KW-1185">Reference proteome</keyword>